<dbReference type="InterPro" id="IPR051465">
    <property type="entry name" value="Cell_Envelope_Struct_Comp"/>
</dbReference>
<evidence type="ECO:0000313" key="2">
    <source>
        <dbReference type="EMBL" id="QGT50947.1"/>
    </source>
</evidence>
<dbReference type="EMBL" id="MN577573">
    <property type="protein sequence ID" value="QGT50947.1"/>
    <property type="molecule type" value="Genomic_DNA"/>
</dbReference>
<proteinExistence type="predicted"/>
<dbReference type="Pfam" id="PF00395">
    <property type="entry name" value="SLH"/>
    <property type="match status" value="3"/>
</dbReference>
<sequence>MESRKVYRQSLIAVIMSFVFLFSAVPGCVAAAEEELYNYKLDLASGNLFSMMYGYSGGTDSGQPNLSQSFVSGRYGNALQITYYGYKITNAARRYNAYVMQFRSSKITVGEQEMDFVEYLKNVHTISFWVKTPKISEHSENMRDNRVIELIFETENVAGTGKYNKRIELPNTGEWAYISVPINDFNSFGDAVRAGDVKQMKQMSISFPYNDYFGCQPDDSTLENPWTEPLIIDEMLFDCYSAEYPAFTPPSPGEESYHTNARVNGIAVEGNPVPGFNSSASVNEVPVPRSYTVEDLQEQVAPILAAPPVEPDETHQRTSGASYVLETPEEIPGSGRLTVVSADKTETRTYELNFVYRDGLQVLTGEAQGIDFSEPLTAGDRNIMMRAVNESEEQSAAVQALAVVRDNQTGEVYSAASSDLLEIEPESRKWIMLSLTVPEDKDCSLTIYFTDGMERLNTVWQAVSTGGDTAKKQSDAQAVLRSIKAEADETEQKIKISGAVEQAGITEQALVVLTDSEGNLANVYAVGLTEGGFQSAFRYDADKMKGGYTVSVGIGGKVLTQEIYLSASDESAEIMRKFKKLSAQSSDAELLDFYTEQRNALMVSAELADSLTNSDKVAVMKSVLKENPATLETLRTAVRENSLLCVLNRAANGEEIYKLFDSYADIIQLETDKKYISDYLTEDSVWAVLLNELQGKNFKSIEAARKEFLEISLTYALNHMKNPNEAKALLEESADFLRNYMDYSGYERLVARGKQAGYYQLIFKNGINGLTELDTLLTQYSKSLEESSSGGGSGGGVSSGGGAVNNAFAVKSDKTEEEPLIPRPIEKPQRFDDLDSVPWAADAINVLAEIGVVSGKEEKSFAPNDSVTREEFTKLLVAALQMKADGAGKEFEDVPQGVWYSEPLRIASALGIVNGISEREFGIGESVTRQDIAAMAVRSLNSCGVSLPAVSQEKFADDDEIADYATESVYCLCAAGIINGTDGNRFAPGQFATRAEAAKIIYGVYEYCGRIKTDGGDAA</sequence>
<organism evidence="2">
    <name type="scientific">uncultured Bacillota bacterium</name>
    <dbReference type="NCBI Taxonomy" id="344338"/>
    <lineage>
        <taxon>Bacteria</taxon>
        <taxon>Bacillati</taxon>
        <taxon>Bacillota</taxon>
        <taxon>environmental samples</taxon>
    </lineage>
</organism>
<accession>A0A650EM90</accession>
<feature type="domain" description="SLH" evidence="1">
    <location>
        <begin position="891"/>
        <end position="950"/>
    </location>
</feature>
<dbReference type="AlphaFoldDB" id="A0A650EM90"/>
<dbReference type="PANTHER" id="PTHR43308">
    <property type="entry name" value="OUTER MEMBRANE PROTEIN ALPHA-RELATED"/>
    <property type="match status" value="1"/>
</dbReference>
<feature type="domain" description="SLH" evidence="1">
    <location>
        <begin position="827"/>
        <end position="890"/>
    </location>
</feature>
<dbReference type="PROSITE" id="PS51272">
    <property type="entry name" value="SLH"/>
    <property type="match status" value="3"/>
</dbReference>
<evidence type="ECO:0000259" key="1">
    <source>
        <dbReference type="PROSITE" id="PS51272"/>
    </source>
</evidence>
<name>A0A650EM90_9FIRM</name>
<dbReference type="InterPro" id="IPR001119">
    <property type="entry name" value="SLH_dom"/>
</dbReference>
<protein>
    <recommendedName>
        <fullName evidence="1">SLH domain-containing protein</fullName>
    </recommendedName>
</protein>
<feature type="domain" description="SLH" evidence="1">
    <location>
        <begin position="952"/>
        <end position="1015"/>
    </location>
</feature>
<gene>
    <name evidence="2" type="ORF">Firmicute1046_0230</name>
</gene>
<reference evidence="2" key="1">
    <citation type="journal article" date="2020" name="J. ISSAAS">
        <title>Lactobacilli and other gastrointestinal microbiota of Peromyscus leucopus, reservoir host for agents of Lyme disease and other zoonoses in North America.</title>
        <authorList>
            <person name="Milovic A."/>
            <person name="Bassam K."/>
            <person name="Shao H."/>
            <person name="Chatzistamou I."/>
            <person name="Tufts D.M."/>
            <person name="Diuk-Wasser M."/>
            <person name="Barbour A.G."/>
        </authorList>
    </citation>
    <scope>NUCLEOTIDE SEQUENCE</scope>
    <source>
        <strain evidence="2">LL40</strain>
    </source>
</reference>